<gene>
    <name evidence="8" type="primary">ypbR</name>
    <name evidence="8" type="ORF">BBEV_1530</name>
</gene>
<dbReference type="InterPro" id="IPR027417">
    <property type="entry name" value="P-loop_NTPase"/>
</dbReference>
<dbReference type="InterPro" id="IPR045063">
    <property type="entry name" value="Dynamin_N"/>
</dbReference>
<dbReference type="Proteomes" id="UP000094463">
    <property type="component" value="Chromosome"/>
</dbReference>
<dbReference type="CDD" id="cd09912">
    <property type="entry name" value="DLP_2"/>
    <property type="match status" value="1"/>
</dbReference>
<comment type="subcellular location">
    <subcellularLocation>
        <location evidence="1">Membrane</location>
    </subcellularLocation>
</comment>
<evidence type="ECO:0000256" key="4">
    <source>
        <dbReference type="ARBA" id="ARBA00023134"/>
    </source>
</evidence>
<dbReference type="PANTHER" id="PTHR10465">
    <property type="entry name" value="TRANSMEMBRANE GTPASE FZO1"/>
    <property type="match status" value="1"/>
</dbReference>
<dbReference type="GO" id="GO:0005525">
    <property type="term" value="F:GTP binding"/>
    <property type="evidence" value="ECO:0007669"/>
    <property type="project" value="UniProtKB-KW"/>
</dbReference>
<evidence type="ECO:0000256" key="3">
    <source>
        <dbReference type="ARBA" id="ARBA00022801"/>
    </source>
</evidence>
<dbReference type="PATRIC" id="fig|632773.3.peg.1608"/>
<sequence length="821" mass="95898">MNVKVNERWKHVMKTAQHDSVIENILFSSDELERFYRIQNKQASPVYEIAFCGHFSAGKSTILNELIGENILPVSPIPTSANIIRIQNGALKLEAKMAEETGPRIFKNEIPWNRVREWGRNGQDIEHLRVYVPLPWLSKTAVISDTPGVDSTDPTHGDVTVDQLYTTDMVVYVMDYNHVQSETNLHFLKQLTDERKPVMIVINQIDKHSENELTLDAFKSSIRKTFLSWKIKFQDIFLLSMKQSDNPMNEWPRFQNELKSLMYYNDHLIEDAAKRLNIGFYERVRKRIIEDIDHIIEEYNGEILEIRSSPDELKTFEDTLERYQQALEFQNRIQEDYQRKQEKLFKNIVLFPHKIRELTKVWLESEGKSRKPGIWFMKKKWQVERDKQTDVLITELNDQIQTQLAFHIKKYFINDVDLHYIKDVDAFQKKVYDTNIIIDESLLTSFRKKGPVSDAYLFHFTDQITTHIVSEWKKQAEDLINEVLDHSRIENEVHIVSLQNQLDSYNHLRSLYNEIEDRKSIYYRDLEQIESILDDLKSPTDYYRLIDDIRNRAVDYKEKPEKLNLIDDGNPAIEKPTEIFPDELIESDYDVAFTNKRIKQFSDLLKLEKPGTFLEDERNQLHSQVNRHINQEFVISLFGAFSSGKSSFANALIGNDLLPVSPQPATASISEIRKSDELHQHGTIVVQFKTKAELEDELHEAGKLLYETLTIEGLKKWDSTRGNQKKTIHQSTLDYVSILQRGLEKNAEMLEREIKCSIDDLGLYAADEQVACLVERLTVFYDCDLTEKGITLIDTPGVNSIHSRHTRTALKQLNQSDAIFF</sequence>
<name>A0A1D7QV54_9BACI</name>
<organism evidence="8 9">
    <name type="scientific">Salisediminibacterium beveridgei</name>
    <dbReference type="NCBI Taxonomy" id="632773"/>
    <lineage>
        <taxon>Bacteria</taxon>
        <taxon>Bacillati</taxon>
        <taxon>Bacillota</taxon>
        <taxon>Bacilli</taxon>
        <taxon>Bacillales</taxon>
        <taxon>Bacillaceae</taxon>
        <taxon>Salisediminibacterium</taxon>
    </lineage>
</organism>
<evidence type="ECO:0000256" key="6">
    <source>
        <dbReference type="SAM" id="Coils"/>
    </source>
</evidence>
<dbReference type="AlphaFoldDB" id="A0A1D7QV54"/>
<dbReference type="STRING" id="632773.BBEV_1530"/>
<dbReference type="GO" id="GO:0016020">
    <property type="term" value="C:membrane"/>
    <property type="evidence" value="ECO:0007669"/>
    <property type="project" value="UniProtKB-SubCell"/>
</dbReference>
<feature type="domain" description="Dynamin N-terminal" evidence="7">
    <location>
        <begin position="49"/>
        <end position="205"/>
    </location>
</feature>
<keyword evidence="9" id="KW-1185">Reference proteome</keyword>
<dbReference type="Pfam" id="PF00350">
    <property type="entry name" value="Dynamin_N"/>
    <property type="match status" value="2"/>
</dbReference>
<keyword evidence="5" id="KW-0472">Membrane</keyword>
<dbReference type="Gene3D" id="3.40.50.300">
    <property type="entry name" value="P-loop containing nucleotide triphosphate hydrolases"/>
    <property type="match status" value="2"/>
</dbReference>
<dbReference type="KEGG" id="bbev:BBEV_1530"/>
<evidence type="ECO:0000313" key="8">
    <source>
        <dbReference type="EMBL" id="AOM82893.1"/>
    </source>
</evidence>
<keyword evidence="4" id="KW-0342">GTP-binding</keyword>
<dbReference type="EMBL" id="CP012502">
    <property type="protein sequence ID" value="AOM82893.1"/>
    <property type="molecule type" value="Genomic_DNA"/>
</dbReference>
<accession>A0A1D7QV54</accession>
<keyword evidence="2" id="KW-0547">Nucleotide-binding</keyword>
<dbReference type="PANTHER" id="PTHR10465:SF0">
    <property type="entry name" value="SARCALUMENIN"/>
    <property type="match status" value="1"/>
</dbReference>
<evidence type="ECO:0000256" key="5">
    <source>
        <dbReference type="ARBA" id="ARBA00023136"/>
    </source>
</evidence>
<dbReference type="GO" id="GO:0003924">
    <property type="term" value="F:GTPase activity"/>
    <property type="evidence" value="ECO:0007669"/>
    <property type="project" value="InterPro"/>
</dbReference>
<evidence type="ECO:0000259" key="7">
    <source>
        <dbReference type="Pfam" id="PF00350"/>
    </source>
</evidence>
<dbReference type="OrthoDB" id="5477114at2"/>
<protein>
    <submittedName>
        <fullName evidence="8">Uncharacterized protein ypbR</fullName>
    </submittedName>
</protein>
<proteinExistence type="predicted"/>
<dbReference type="InterPro" id="IPR027094">
    <property type="entry name" value="Mitofusin_fam"/>
</dbReference>
<evidence type="ECO:0000256" key="2">
    <source>
        <dbReference type="ARBA" id="ARBA00022741"/>
    </source>
</evidence>
<feature type="domain" description="Dynamin N-terminal" evidence="7">
    <location>
        <begin position="635"/>
        <end position="821"/>
    </location>
</feature>
<dbReference type="SUPFAM" id="SSF52540">
    <property type="entry name" value="P-loop containing nucleoside triphosphate hydrolases"/>
    <property type="match status" value="2"/>
</dbReference>
<feature type="coiled-coil region" evidence="6">
    <location>
        <begin position="313"/>
        <end position="340"/>
    </location>
</feature>
<evidence type="ECO:0000256" key="1">
    <source>
        <dbReference type="ARBA" id="ARBA00004370"/>
    </source>
</evidence>
<evidence type="ECO:0000313" key="9">
    <source>
        <dbReference type="Proteomes" id="UP000094463"/>
    </source>
</evidence>
<reference evidence="8 9" key="1">
    <citation type="submission" date="2015-08" db="EMBL/GenBank/DDBJ databases">
        <title>The complete genome sequence of Bacillus beveridgei MLTeJB.</title>
        <authorList>
            <person name="Hanson T.E."/>
            <person name="Mesa C."/>
            <person name="Basesman S.M."/>
            <person name="Oremland R.S."/>
        </authorList>
    </citation>
    <scope>NUCLEOTIDE SEQUENCE [LARGE SCALE GENOMIC DNA]</scope>
    <source>
        <strain evidence="8 9">MLTeJB</strain>
    </source>
</reference>
<keyword evidence="6" id="KW-0175">Coiled coil</keyword>
<keyword evidence="3" id="KW-0378">Hydrolase</keyword>